<keyword evidence="9" id="KW-1185">Reference proteome</keyword>
<reference evidence="9" key="1">
    <citation type="journal article" date="2019" name="Int. J. Syst. Evol. Microbiol.">
        <title>The Global Catalogue of Microorganisms (GCM) 10K type strain sequencing project: providing services to taxonomists for standard genome sequencing and annotation.</title>
        <authorList>
            <consortium name="The Broad Institute Genomics Platform"/>
            <consortium name="The Broad Institute Genome Sequencing Center for Infectious Disease"/>
            <person name="Wu L."/>
            <person name="Ma J."/>
        </authorList>
    </citation>
    <scope>NUCLEOTIDE SEQUENCE [LARGE SCALE GENOMIC DNA]</scope>
    <source>
        <strain evidence="9">JCM 14718</strain>
    </source>
</reference>
<keyword evidence="5 6" id="KW-0472">Membrane</keyword>
<dbReference type="PANTHER" id="PTHR38459:SF1">
    <property type="entry name" value="PROPHAGE BACTOPRENOL-LINKED GLUCOSE TRANSLOCASE HOMOLOG"/>
    <property type="match status" value="1"/>
</dbReference>
<dbReference type="Proteomes" id="UP001500618">
    <property type="component" value="Unassembled WGS sequence"/>
</dbReference>
<accession>A0ABP4RVH9</accession>
<comment type="subcellular location">
    <subcellularLocation>
        <location evidence="1">Membrane</location>
        <topology evidence="1">Multi-pass membrane protein</topology>
    </subcellularLocation>
</comment>
<protein>
    <recommendedName>
        <fullName evidence="7">GtrA/DPMS transmembrane domain-containing protein</fullName>
    </recommendedName>
</protein>
<evidence type="ECO:0000259" key="7">
    <source>
        <dbReference type="Pfam" id="PF04138"/>
    </source>
</evidence>
<keyword evidence="3 6" id="KW-0812">Transmembrane</keyword>
<evidence type="ECO:0000256" key="3">
    <source>
        <dbReference type="ARBA" id="ARBA00022692"/>
    </source>
</evidence>
<evidence type="ECO:0000313" key="8">
    <source>
        <dbReference type="EMBL" id="GAA1661308.1"/>
    </source>
</evidence>
<feature type="transmembrane region" description="Helical" evidence="6">
    <location>
        <begin position="124"/>
        <end position="143"/>
    </location>
</feature>
<comment type="caution">
    <text evidence="8">The sequence shown here is derived from an EMBL/GenBank/DDBJ whole genome shotgun (WGS) entry which is preliminary data.</text>
</comment>
<name>A0ABP4RVH9_9ACTN</name>
<organism evidence="8 9">
    <name type="scientific">Fodinicola feengrottensis</name>
    <dbReference type="NCBI Taxonomy" id="435914"/>
    <lineage>
        <taxon>Bacteria</taxon>
        <taxon>Bacillati</taxon>
        <taxon>Actinomycetota</taxon>
        <taxon>Actinomycetes</taxon>
        <taxon>Mycobacteriales</taxon>
        <taxon>Fodinicola</taxon>
    </lineage>
</organism>
<dbReference type="Pfam" id="PF04138">
    <property type="entry name" value="GtrA_DPMS_TM"/>
    <property type="match status" value="1"/>
</dbReference>
<dbReference type="InterPro" id="IPR051401">
    <property type="entry name" value="GtrA_CellWall_Glycosyl"/>
</dbReference>
<comment type="similarity">
    <text evidence="2">Belongs to the GtrA family.</text>
</comment>
<dbReference type="RefSeq" id="WP_344307275.1">
    <property type="nucleotide sequence ID" value="NZ_BAAANY010000002.1"/>
</dbReference>
<dbReference type="EMBL" id="BAAANY010000002">
    <property type="protein sequence ID" value="GAA1661308.1"/>
    <property type="molecule type" value="Genomic_DNA"/>
</dbReference>
<feature type="transmembrane region" description="Helical" evidence="6">
    <location>
        <begin position="56"/>
        <end position="77"/>
    </location>
</feature>
<evidence type="ECO:0000256" key="5">
    <source>
        <dbReference type="ARBA" id="ARBA00023136"/>
    </source>
</evidence>
<evidence type="ECO:0000256" key="1">
    <source>
        <dbReference type="ARBA" id="ARBA00004141"/>
    </source>
</evidence>
<evidence type="ECO:0000313" key="9">
    <source>
        <dbReference type="Proteomes" id="UP001500618"/>
    </source>
</evidence>
<feature type="domain" description="GtrA/DPMS transmembrane" evidence="7">
    <location>
        <begin position="59"/>
        <end position="171"/>
    </location>
</feature>
<dbReference type="InterPro" id="IPR007267">
    <property type="entry name" value="GtrA_DPMS_TM"/>
</dbReference>
<sequence length="189" mass="20415">MTIRRTNAGALAATTGDLGKIGAVNGRTRAERFGDFLTGWVDRLPAGSRRVMPRDLVGFAILGAFTLGIDLALLSLLRATTSLPLGAAISIAYLTAFGLNFVLNRTINFQSHAPVGKQAIKYAFVVLGDYLLTLGVTTVLSGLGLDFRIARLTASFCVAMFTYSASRWWVFREPRREPATAADSLREKA</sequence>
<proteinExistence type="inferred from homology"/>
<evidence type="ECO:0000256" key="2">
    <source>
        <dbReference type="ARBA" id="ARBA00009399"/>
    </source>
</evidence>
<gene>
    <name evidence="8" type="ORF">GCM10009765_08510</name>
</gene>
<keyword evidence="4 6" id="KW-1133">Transmembrane helix</keyword>
<evidence type="ECO:0000256" key="6">
    <source>
        <dbReference type="SAM" id="Phobius"/>
    </source>
</evidence>
<dbReference type="PANTHER" id="PTHR38459">
    <property type="entry name" value="PROPHAGE BACTOPRENOL-LINKED GLUCOSE TRANSLOCASE HOMOLOG"/>
    <property type="match status" value="1"/>
</dbReference>
<feature type="transmembrane region" description="Helical" evidence="6">
    <location>
        <begin position="83"/>
        <end position="103"/>
    </location>
</feature>
<evidence type="ECO:0000256" key="4">
    <source>
        <dbReference type="ARBA" id="ARBA00022989"/>
    </source>
</evidence>
<feature type="transmembrane region" description="Helical" evidence="6">
    <location>
        <begin position="149"/>
        <end position="170"/>
    </location>
</feature>